<name>A0A838ZMN0_9FLAO</name>
<feature type="domain" description="Phospholipid/glycerol acyltransferase" evidence="5">
    <location>
        <begin position="78"/>
        <end position="194"/>
    </location>
</feature>
<proteinExistence type="predicted"/>
<organism evidence="6 7">
    <name type="scientific">Moheibacter lacus</name>
    <dbReference type="NCBI Taxonomy" id="2745851"/>
    <lineage>
        <taxon>Bacteria</taxon>
        <taxon>Pseudomonadati</taxon>
        <taxon>Bacteroidota</taxon>
        <taxon>Flavobacteriia</taxon>
        <taxon>Flavobacteriales</taxon>
        <taxon>Weeksellaceae</taxon>
        <taxon>Moheibacter</taxon>
    </lineage>
</organism>
<sequence length="246" mass="28274">MRAVKSTFVILWKCWFIFLATFFVLTIGIFWTFPLAFSSKTFPLAYKGIRLWAILIFYGSGFRLDLHRNKELNKNQPYIFISNHTSLVDIMLMAIIHKQHPIVFVGKAELAKLPIFGPIYRRICIVVNRSDTRSRTRVFKLAKEKINQGNSIVIFPEGGIPDDESIVLDQFKDGPFLIAIATQVPIVVYSIKGLKEMFPWSWSRGFPGAVKVKLIDLIPTENLSLRDKDKIKATCFHKIHEDLIEA</sequence>
<protein>
    <submittedName>
        <fullName evidence="6">1-acyl-sn-glycerol-3-phosphate acyltransferase</fullName>
    </submittedName>
</protein>
<evidence type="ECO:0000256" key="3">
    <source>
        <dbReference type="ARBA" id="ARBA00023315"/>
    </source>
</evidence>
<dbReference type="GO" id="GO:0003841">
    <property type="term" value="F:1-acylglycerol-3-phosphate O-acyltransferase activity"/>
    <property type="evidence" value="ECO:0007669"/>
    <property type="project" value="TreeGrafter"/>
</dbReference>
<evidence type="ECO:0000256" key="2">
    <source>
        <dbReference type="ARBA" id="ARBA00022679"/>
    </source>
</evidence>
<keyword evidence="4" id="KW-1133">Transmembrane helix</keyword>
<keyword evidence="7" id="KW-1185">Reference proteome</keyword>
<comment type="caution">
    <text evidence="6">The sequence shown here is derived from an EMBL/GenBank/DDBJ whole genome shotgun (WGS) entry which is preliminary data.</text>
</comment>
<evidence type="ECO:0000256" key="1">
    <source>
        <dbReference type="ARBA" id="ARBA00005189"/>
    </source>
</evidence>
<comment type="pathway">
    <text evidence="1">Lipid metabolism.</text>
</comment>
<dbReference type="GO" id="GO:0006654">
    <property type="term" value="P:phosphatidic acid biosynthetic process"/>
    <property type="evidence" value="ECO:0007669"/>
    <property type="project" value="TreeGrafter"/>
</dbReference>
<feature type="transmembrane region" description="Helical" evidence="4">
    <location>
        <begin position="49"/>
        <end position="66"/>
    </location>
</feature>
<evidence type="ECO:0000313" key="7">
    <source>
        <dbReference type="Proteomes" id="UP000552241"/>
    </source>
</evidence>
<evidence type="ECO:0000313" key="6">
    <source>
        <dbReference type="EMBL" id="MBA5629070.1"/>
    </source>
</evidence>
<dbReference type="SUPFAM" id="SSF69593">
    <property type="entry name" value="Glycerol-3-phosphate (1)-acyltransferase"/>
    <property type="match status" value="1"/>
</dbReference>
<reference evidence="6 7" key="1">
    <citation type="submission" date="2020-07" db="EMBL/GenBank/DDBJ databases">
        <title>Moheibacter lacus sp. nov., a member of the family Flavobacteriaceae isolated from freshwater lake sediment.</title>
        <authorList>
            <person name="Liu Y."/>
        </authorList>
    </citation>
    <scope>NUCLEOTIDE SEQUENCE [LARGE SCALE GENOMIC DNA]</scope>
    <source>
        <strain evidence="6 7">BDHS18</strain>
    </source>
</reference>
<dbReference type="Pfam" id="PF01553">
    <property type="entry name" value="Acyltransferase"/>
    <property type="match status" value="1"/>
</dbReference>
<dbReference type="PANTHER" id="PTHR10434:SF11">
    <property type="entry name" value="1-ACYL-SN-GLYCEROL-3-PHOSPHATE ACYLTRANSFERASE"/>
    <property type="match status" value="1"/>
</dbReference>
<keyword evidence="4" id="KW-0472">Membrane</keyword>
<accession>A0A838ZMN0</accession>
<gene>
    <name evidence="6" type="ORF">HU137_04715</name>
</gene>
<dbReference type="AlphaFoldDB" id="A0A838ZMN0"/>
<keyword evidence="4" id="KW-0812">Transmembrane</keyword>
<feature type="transmembrane region" description="Helical" evidence="4">
    <location>
        <begin position="12"/>
        <end position="37"/>
    </location>
</feature>
<evidence type="ECO:0000259" key="5">
    <source>
        <dbReference type="SMART" id="SM00563"/>
    </source>
</evidence>
<dbReference type="EMBL" id="JACDZE010000001">
    <property type="protein sequence ID" value="MBA5629070.1"/>
    <property type="molecule type" value="Genomic_DNA"/>
</dbReference>
<keyword evidence="3 6" id="KW-0012">Acyltransferase</keyword>
<dbReference type="InterPro" id="IPR002123">
    <property type="entry name" value="Plipid/glycerol_acylTrfase"/>
</dbReference>
<dbReference type="Proteomes" id="UP000552241">
    <property type="component" value="Unassembled WGS sequence"/>
</dbReference>
<dbReference type="SMART" id="SM00563">
    <property type="entry name" value="PlsC"/>
    <property type="match status" value="1"/>
</dbReference>
<evidence type="ECO:0000256" key="4">
    <source>
        <dbReference type="SAM" id="Phobius"/>
    </source>
</evidence>
<dbReference type="RefSeq" id="WP_182042636.1">
    <property type="nucleotide sequence ID" value="NZ_JACDZE010000001.1"/>
</dbReference>
<dbReference type="PANTHER" id="PTHR10434">
    <property type="entry name" value="1-ACYL-SN-GLYCEROL-3-PHOSPHATE ACYLTRANSFERASE"/>
    <property type="match status" value="1"/>
</dbReference>
<keyword evidence="2 6" id="KW-0808">Transferase</keyword>
<dbReference type="CDD" id="cd07989">
    <property type="entry name" value="LPLAT_AGPAT-like"/>
    <property type="match status" value="1"/>
</dbReference>